<dbReference type="RefSeq" id="WP_005643163.1">
    <property type="nucleotide sequence ID" value="NZ_JH976452.1"/>
</dbReference>
<reference evidence="1 2" key="1">
    <citation type="submission" date="2012-02" db="EMBL/GenBank/DDBJ databases">
        <title>The Genome Sequence of Parabacteroides merdae CL03T12C32.</title>
        <authorList>
            <consortium name="The Broad Institute Genome Sequencing Platform"/>
            <person name="Earl A."/>
            <person name="Ward D."/>
            <person name="Feldgarden M."/>
            <person name="Gevers D."/>
            <person name="Zitomersky N.L."/>
            <person name="Coyne M.J."/>
            <person name="Comstock L.E."/>
            <person name="Young S.K."/>
            <person name="Zeng Q."/>
            <person name="Gargeya S."/>
            <person name="Fitzgerald M."/>
            <person name="Haas B."/>
            <person name="Abouelleil A."/>
            <person name="Alvarado L."/>
            <person name="Arachchi H.M."/>
            <person name="Berlin A."/>
            <person name="Chapman S.B."/>
            <person name="Gearin G."/>
            <person name="Goldberg J."/>
            <person name="Griggs A."/>
            <person name="Gujja S."/>
            <person name="Hansen M."/>
            <person name="Heiman D."/>
            <person name="Howarth C."/>
            <person name="Larimer J."/>
            <person name="Lui A."/>
            <person name="MacDonald P.J.P."/>
            <person name="McCowen C."/>
            <person name="Montmayeur A."/>
            <person name="Murphy C."/>
            <person name="Neiman D."/>
            <person name="Pearson M."/>
            <person name="Priest M."/>
            <person name="Roberts A."/>
            <person name="Saif S."/>
            <person name="Shea T."/>
            <person name="Sisk P."/>
            <person name="Stolte C."/>
            <person name="Sykes S."/>
            <person name="Wortman J."/>
            <person name="Nusbaum C."/>
            <person name="Birren B."/>
        </authorList>
    </citation>
    <scope>NUCLEOTIDE SEQUENCE [LARGE SCALE GENOMIC DNA]</scope>
    <source>
        <strain evidence="1 2">CL03T12C32</strain>
    </source>
</reference>
<dbReference type="Proteomes" id="UP000006271">
    <property type="component" value="Unassembled WGS sequence"/>
</dbReference>
<evidence type="ECO:0008006" key="3">
    <source>
        <dbReference type="Google" id="ProtNLM"/>
    </source>
</evidence>
<proteinExistence type="predicted"/>
<comment type="caution">
    <text evidence="1">The sequence shown here is derived from an EMBL/GenBank/DDBJ whole genome shotgun (WGS) entry which is preliminary data.</text>
</comment>
<evidence type="ECO:0000313" key="1">
    <source>
        <dbReference type="EMBL" id="EKN16058.1"/>
    </source>
</evidence>
<dbReference type="EMBL" id="AGZQ01000002">
    <property type="protein sequence ID" value="EKN16058.1"/>
    <property type="molecule type" value="Genomic_DNA"/>
</dbReference>
<sequence>MEIHHYTSIENLALILKNKTIRFTRLDKVDDSEEAGLSCKNIQLSYYTFVSCWTDSEEESIPLWKMYAGKEMHGIRISLDSDMFLKYHIPSGRFYGVDVYSKNEKSSILPIEKIVTKDYLVVPSFNDSEMFFKKVLYVDNPFSEMRDVVQIQDMGNGEGAMKMNLKKIGLYKRKCWAFQKEHRFTLTILPNIWGDIDINQMPKRIMQAVYDRIPPKLSFFDLEINPELLSKMKINT</sequence>
<gene>
    <name evidence="1" type="ORF">HMPREF1060_00696</name>
</gene>
<organism evidence="1 2">
    <name type="scientific">Parabacteroides merdae CL03T12C32</name>
    <dbReference type="NCBI Taxonomy" id="999420"/>
    <lineage>
        <taxon>Bacteria</taxon>
        <taxon>Pseudomonadati</taxon>
        <taxon>Bacteroidota</taxon>
        <taxon>Bacteroidia</taxon>
        <taxon>Bacteroidales</taxon>
        <taxon>Tannerellaceae</taxon>
        <taxon>Parabacteroides</taxon>
    </lineage>
</organism>
<protein>
    <recommendedName>
        <fullName evidence="3">DUF2971 domain-containing protein</fullName>
    </recommendedName>
</protein>
<name>K6AJZ6_9BACT</name>
<evidence type="ECO:0000313" key="2">
    <source>
        <dbReference type="Proteomes" id="UP000006271"/>
    </source>
</evidence>
<dbReference type="AlphaFoldDB" id="K6AJZ6"/>
<accession>K6AJZ6</accession>
<dbReference type="HOGENOM" id="CLU_088492_0_0_10"/>